<protein>
    <recommendedName>
        <fullName evidence="3">2-oxo-4-hydroxy-4-carboxy-5-ureidoimidazoline decarboxylase</fullName>
        <ecNumber evidence="3">4.1.1.97</ecNumber>
    </recommendedName>
</protein>
<keyword evidence="4" id="KW-0659">Purine metabolism</keyword>
<dbReference type="InterPro" id="IPR017595">
    <property type="entry name" value="OHCU_decarboxylase-2"/>
</dbReference>
<dbReference type="EC" id="4.1.1.97" evidence="3"/>
<dbReference type="InterPro" id="IPR018020">
    <property type="entry name" value="OHCU_decarboxylase"/>
</dbReference>
<name>A0A0U3P9N5_9MICC</name>
<evidence type="ECO:0000256" key="3">
    <source>
        <dbReference type="ARBA" id="ARBA00012257"/>
    </source>
</evidence>
<dbReference type="GO" id="GO:0051997">
    <property type="term" value="F:2-oxo-4-hydroxy-4-carboxy-5-ureidoimidazoline decarboxylase activity"/>
    <property type="evidence" value="ECO:0007669"/>
    <property type="project" value="UniProtKB-EC"/>
</dbReference>
<keyword evidence="5" id="KW-0210">Decarboxylase</keyword>
<comment type="catalytic activity">
    <reaction evidence="1">
        <text>5-hydroxy-2-oxo-4-ureido-2,5-dihydro-1H-imidazole-5-carboxylate + H(+) = (S)-allantoin + CO2</text>
        <dbReference type="Rhea" id="RHEA:26301"/>
        <dbReference type="ChEBI" id="CHEBI:15378"/>
        <dbReference type="ChEBI" id="CHEBI:15678"/>
        <dbReference type="ChEBI" id="CHEBI:16526"/>
        <dbReference type="ChEBI" id="CHEBI:58639"/>
        <dbReference type="EC" id="4.1.1.97"/>
    </reaction>
</comment>
<evidence type="ECO:0000256" key="4">
    <source>
        <dbReference type="ARBA" id="ARBA00022631"/>
    </source>
</evidence>
<accession>A0A0U3P9N5</accession>
<dbReference type="PANTHER" id="PTHR43466">
    <property type="entry name" value="2-OXO-4-HYDROXY-4-CARBOXY-5-UREIDOIMIDAZOLINE DECARBOXYLASE-RELATED"/>
    <property type="match status" value="1"/>
</dbReference>
<dbReference type="Proteomes" id="UP000065151">
    <property type="component" value="Chromosome"/>
</dbReference>
<keyword evidence="6" id="KW-0456">Lyase</keyword>
<dbReference type="InterPro" id="IPR036778">
    <property type="entry name" value="OHCU_decarboxylase_sf"/>
</dbReference>
<dbReference type="Gene3D" id="1.10.3330.10">
    <property type="entry name" value="Oxo-4-hydroxy-4-carboxy-5-ureidoimidazoline decarboxylase"/>
    <property type="match status" value="1"/>
</dbReference>
<dbReference type="PANTHER" id="PTHR43466:SF1">
    <property type="entry name" value="2-OXO-4-HYDROXY-4-CARBOXY-5-UREIDOIMIDAZOLINE DECARBOXYLASE-RELATED"/>
    <property type="match status" value="1"/>
</dbReference>
<sequence>MHLEQFNAAGRTEAAAFLRPCLDIQRWIDELADARPYSSPDALLAAGRGAANPFTPAEIEAALAHHPRIGERAQGDSAEARLSQSEQAGLGVADAAVAEALAEGNRAYEEKFGQVFLIRAAGRSREEILAALNTRLAHTPEAEQSIIGQQLREIAVLRLEGLMGK</sequence>
<comment type="pathway">
    <text evidence="2">Purine metabolism; urate degradation; (S)-allantoin from urate: step 3/3.</text>
</comment>
<feature type="domain" description="Oxo-4-hydroxy-4-carboxy-5-ureidoimidazoline decarboxylase" evidence="7">
    <location>
        <begin position="7"/>
        <end position="160"/>
    </location>
</feature>
<evidence type="ECO:0000313" key="9">
    <source>
        <dbReference type="Proteomes" id="UP000065151"/>
    </source>
</evidence>
<evidence type="ECO:0000259" key="7">
    <source>
        <dbReference type="Pfam" id="PF09349"/>
    </source>
</evidence>
<evidence type="ECO:0000256" key="6">
    <source>
        <dbReference type="ARBA" id="ARBA00023239"/>
    </source>
</evidence>
<dbReference type="KEGG" id="psul:AU252_13790"/>
<dbReference type="Pfam" id="PF09349">
    <property type="entry name" value="OHCU_decarbox"/>
    <property type="match status" value="1"/>
</dbReference>
<gene>
    <name evidence="8" type="ORF">AU252_13790</name>
</gene>
<evidence type="ECO:0000256" key="2">
    <source>
        <dbReference type="ARBA" id="ARBA00004754"/>
    </source>
</evidence>
<reference evidence="8 9" key="1">
    <citation type="submission" date="2015-12" db="EMBL/GenBank/DDBJ databases">
        <authorList>
            <person name="Shamseldin A."/>
            <person name="Moawad H."/>
            <person name="Abd El-Rahim W.M."/>
            <person name="Sadowsky M.J."/>
        </authorList>
    </citation>
    <scope>NUCLEOTIDE SEQUENCE [LARGE SCALE GENOMIC DNA]</scope>
    <source>
        <strain evidence="8 9">Ar51</strain>
    </source>
</reference>
<dbReference type="NCBIfam" id="NF010372">
    <property type="entry name" value="PRK13798.1"/>
    <property type="match status" value="1"/>
</dbReference>
<dbReference type="GO" id="GO:0006144">
    <property type="term" value="P:purine nucleobase metabolic process"/>
    <property type="evidence" value="ECO:0007669"/>
    <property type="project" value="UniProtKB-KW"/>
</dbReference>
<dbReference type="SUPFAM" id="SSF158694">
    <property type="entry name" value="UraD-Like"/>
    <property type="match status" value="1"/>
</dbReference>
<dbReference type="GO" id="GO:0019628">
    <property type="term" value="P:urate catabolic process"/>
    <property type="evidence" value="ECO:0007669"/>
    <property type="project" value="TreeGrafter"/>
</dbReference>
<dbReference type="RefSeq" id="WP_058931218.1">
    <property type="nucleotide sequence ID" value="NZ_CP013747.1"/>
</dbReference>
<dbReference type="AlphaFoldDB" id="A0A0U3P9N5"/>
<dbReference type="NCBIfam" id="TIGR03180">
    <property type="entry name" value="UraD_2"/>
    <property type="match status" value="1"/>
</dbReference>
<evidence type="ECO:0000313" key="8">
    <source>
        <dbReference type="EMBL" id="ALV42096.1"/>
    </source>
</evidence>
<evidence type="ECO:0000256" key="5">
    <source>
        <dbReference type="ARBA" id="ARBA00022793"/>
    </source>
</evidence>
<organism evidence="8">
    <name type="scientific">Pseudarthrobacter sulfonivorans</name>
    <dbReference type="NCBI Taxonomy" id="121292"/>
    <lineage>
        <taxon>Bacteria</taxon>
        <taxon>Bacillati</taxon>
        <taxon>Actinomycetota</taxon>
        <taxon>Actinomycetes</taxon>
        <taxon>Micrococcales</taxon>
        <taxon>Micrococcaceae</taxon>
        <taxon>Pseudarthrobacter</taxon>
    </lineage>
</organism>
<proteinExistence type="predicted"/>
<dbReference type="STRING" id="121292.AU252_13790"/>
<dbReference type="EMBL" id="CP013747">
    <property type="protein sequence ID" value="ALV42096.1"/>
    <property type="molecule type" value="Genomic_DNA"/>
</dbReference>
<evidence type="ECO:0000256" key="1">
    <source>
        <dbReference type="ARBA" id="ARBA00001163"/>
    </source>
</evidence>